<reference evidence="12" key="2">
    <citation type="submission" date="2020-11" db="EMBL/GenBank/DDBJ databases">
        <authorList>
            <person name="McCartney M.A."/>
            <person name="Auch B."/>
            <person name="Kono T."/>
            <person name="Mallez S."/>
            <person name="Becker A."/>
            <person name="Gohl D.M."/>
            <person name="Silverstein K.A.T."/>
            <person name="Koren S."/>
            <person name="Bechman K.B."/>
            <person name="Herman A."/>
            <person name="Abrahante J.E."/>
            <person name="Garbe J."/>
        </authorList>
    </citation>
    <scope>NUCLEOTIDE SEQUENCE</scope>
    <source>
        <strain evidence="12">Duluth1</strain>
        <tissue evidence="12">Whole animal</tissue>
    </source>
</reference>
<evidence type="ECO:0000256" key="9">
    <source>
        <dbReference type="SAM" id="Phobius"/>
    </source>
</evidence>
<keyword evidence="6" id="KW-0325">Glycoprotein</keyword>
<proteinExistence type="inferred from homology"/>
<evidence type="ECO:0000256" key="3">
    <source>
        <dbReference type="ARBA" id="ARBA00012663"/>
    </source>
</evidence>
<dbReference type="GO" id="GO:0005764">
    <property type="term" value="C:lysosome"/>
    <property type="evidence" value="ECO:0007669"/>
    <property type="project" value="TreeGrafter"/>
</dbReference>
<dbReference type="PANTHER" id="PTHR22600:SF21">
    <property type="entry name" value="BETA-HEXOSAMINIDASE A"/>
    <property type="match status" value="1"/>
</dbReference>
<dbReference type="SUPFAM" id="SSF55545">
    <property type="entry name" value="beta-N-acetylhexosaminidase-like domain"/>
    <property type="match status" value="1"/>
</dbReference>
<comment type="catalytic activity">
    <reaction evidence="1">
        <text>Hydrolysis of terminal non-reducing N-acetyl-D-hexosamine residues in N-acetyl-beta-D-hexosaminides.</text>
        <dbReference type="EC" id="3.2.1.52"/>
    </reaction>
</comment>
<evidence type="ECO:0000313" key="12">
    <source>
        <dbReference type="EMBL" id="KAH3711085.1"/>
    </source>
</evidence>
<dbReference type="FunFam" id="3.20.20.80:FF:000063">
    <property type="entry name" value="Beta-hexosaminidase"/>
    <property type="match status" value="1"/>
</dbReference>
<feature type="active site" description="Proton donor" evidence="8">
    <location>
        <position position="469"/>
    </location>
</feature>
<name>A0A9D3Z5P9_DREPO</name>
<comment type="similarity">
    <text evidence="2">Belongs to the glycosyl hydrolase 20 family.</text>
</comment>
<dbReference type="PANTHER" id="PTHR22600">
    <property type="entry name" value="BETA-HEXOSAMINIDASE"/>
    <property type="match status" value="1"/>
</dbReference>
<evidence type="ECO:0000256" key="6">
    <source>
        <dbReference type="ARBA" id="ARBA00023180"/>
    </source>
</evidence>
<dbReference type="InterPro" id="IPR015883">
    <property type="entry name" value="Glyco_hydro_20_cat"/>
</dbReference>
<evidence type="ECO:0000256" key="4">
    <source>
        <dbReference type="ARBA" id="ARBA00022729"/>
    </source>
</evidence>
<dbReference type="InterPro" id="IPR029018">
    <property type="entry name" value="Hex-like_dom2"/>
</dbReference>
<keyword evidence="7" id="KW-0326">Glycosidase</keyword>
<dbReference type="Proteomes" id="UP000828390">
    <property type="component" value="Unassembled WGS sequence"/>
</dbReference>
<evidence type="ECO:0000256" key="5">
    <source>
        <dbReference type="ARBA" id="ARBA00022801"/>
    </source>
</evidence>
<keyword evidence="9" id="KW-1133">Transmembrane helix</keyword>
<dbReference type="AlphaFoldDB" id="A0A9D3Z5P9"/>
<dbReference type="Pfam" id="PF14845">
    <property type="entry name" value="Glycohydro_20b2"/>
    <property type="match status" value="1"/>
</dbReference>
<evidence type="ECO:0000256" key="2">
    <source>
        <dbReference type="ARBA" id="ARBA00006285"/>
    </source>
</evidence>
<comment type="caution">
    <text evidence="12">The sequence shown here is derived from an EMBL/GenBank/DDBJ whole genome shotgun (WGS) entry which is preliminary data.</text>
</comment>
<dbReference type="EMBL" id="JAIWYP010000014">
    <property type="protein sequence ID" value="KAH3711085.1"/>
    <property type="molecule type" value="Genomic_DNA"/>
</dbReference>
<dbReference type="GO" id="GO:0004563">
    <property type="term" value="F:beta-N-acetylhexosaminidase activity"/>
    <property type="evidence" value="ECO:0007669"/>
    <property type="project" value="UniProtKB-EC"/>
</dbReference>
<sequence length="776" mass="89266">MDFKSDLEYATSKLKIEFSFSDYQLKALKSLYDLKDAIAVLLTGSGKSIIFQGFRFLQSVQQTWRPDMNKIVYAVLRKVRFKGEDVKASLLKLGMKFDPAPPGVNPYLQKFLDVHSRPKVTFAGAADSNTFNLKMTETFDFKPPIRKSPFSSTGEPWPMPYSYHSNKEKVLRLLPEKFSVKVTGHTCNILEKAVERYNKIIARHIIEEQYNFIYNFDERTRELHERAVNVKYEHVTDMSPLQVHVNSDECGYPHVNMNESYILVVNGSECKLEAGEVWGALRGLETFSQILFRKTNTDQIYCKETEIYDQPRFAHRGILIDTSRHFIEKYVIKNVLDGMAYSKLNVLHWHIVDDNSFPYQSQVYPKLSEQGAYHQTLVYSLDDIRELVEYARLRGIRVVPEFDTPGHTFAWFGYPELKSTCYQRNGQPVQGPIGPIDPTNNVTYSFMSNLFAEIYDVFPDEFVHLGGDELHTDCWATNPSIVHYLQEHANIPAFEARTNAQLYVNKAIGYYFSRLIKTLEATAAEKTTTRHFLMWEDVLKNTKEVPAGSILQVWSGRQTNVLNLNQQGYRALYSSCWYLDNHRPYPMWQEYYQCEPSPYTNDADEKDKLLGGEACLWAEFITSDTLMTTMWPNAFAPAERLWSPRNVRDFELAKERIQEQRCRFIYRGLPTGHISGPDYCLQYKEGPLGGPDGINEDDSATGVYKEPNVVIVRGQADDRDTGFAFNESPSGKTDISLNIISDFSAYLPMANMGLTLSGVGLVVLVTRNFYRRRRMC</sequence>
<dbReference type="SUPFAM" id="SSF51445">
    <property type="entry name" value="(Trans)glycosidases"/>
    <property type="match status" value="1"/>
</dbReference>
<evidence type="ECO:0000259" key="10">
    <source>
        <dbReference type="Pfam" id="PF00728"/>
    </source>
</evidence>
<evidence type="ECO:0000256" key="8">
    <source>
        <dbReference type="PIRSR" id="PIRSR625705-1"/>
    </source>
</evidence>
<keyword evidence="13" id="KW-1185">Reference proteome</keyword>
<keyword evidence="9" id="KW-0472">Membrane</keyword>
<dbReference type="Pfam" id="PF00728">
    <property type="entry name" value="Glyco_hydro_20"/>
    <property type="match status" value="1"/>
</dbReference>
<gene>
    <name evidence="12" type="ORF">DPMN_070585</name>
</gene>
<dbReference type="InterPro" id="IPR017853">
    <property type="entry name" value="GH"/>
</dbReference>
<organism evidence="12 13">
    <name type="scientific">Dreissena polymorpha</name>
    <name type="common">Zebra mussel</name>
    <name type="synonym">Mytilus polymorpha</name>
    <dbReference type="NCBI Taxonomy" id="45954"/>
    <lineage>
        <taxon>Eukaryota</taxon>
        <taxon>Metazoa</taxon>
        <taxon>Spiralia</taxon>
        <taxon>Lophotrochozoa</taxon>
        <taxon>Mollusca</taxon>
        <taxon>Bivalvia</taxon>
        <taxon>Autobranchia</taxon>
        <taxon>Heteroconchia</taxon>
        <taxon>Euheterodonta</taxon>
        <taxon>Imparidentia</taxon>
        <taxon>Neoheterodontei</taxon>
        <taxon>Myida</taxon>
        <taxon>Dreissenoidea</taxon>
        <taxon>Dreissenidae</taxon>
        <taxon>Dreissena</taxon>
    </lineage>
</organism>
<feature type="domain" description="Glycoside hydrolase family 20 catalytic" evidence="10">
    <location>
        <begin position="313"/>
        <end position="644"/>
    </location>
</feature>
<dbReference type="GO" id="GO:0005975">
    <property type="term" value="P:carbohydrate metabolic process"/>
    <property type="evidence" value="ECO:0007669"/>
    <property type="project" value="InterPro"/>
</dbReference>
<keyword evidence="4" id="KW-0732">Signal</keyword>
<evidence type="ECO:0000256" key="1">
    <source>
        <dbReference type="ARBA" id="ARBA00001231"/>
    </source>
</evidence>
<dbReference type="Gene3D" id="3.20.20.80">
    <property type="entry name" value="Glycosidases"/>
    <property type="match status" value="1"/>
</dbReference>
<feature type="transmembrane region" description="Helical" evidence="9">
    <location>
        <begin position="745"/>
        <end position="765"/>
    </location>
</feature>
<dbReference type="PRINTS" id="PR00738">
    <property type="entry name" value="GLHYDRLASE20"/>
</dbReference>
<dbReference type="GO" id="GO:0016020">
    <property type="term" value="C:membrane"/>
    <property type="evidence" value="ECO:0007669"/>
    <property type="project" value="TreeGrafter"/>
</dbReference>
<dbReference type="EC" id="3.2.1.52" evidence="3"/>
<evidence type="ECO:0000256" key="7">
    <source>
        <dbReference type="ARBA" id="ARBA00023295"/>
    </source>
</evidence>
<reference evidence="12" key="1">
    <citation type="journal article" date="2019" name="bioRxiv">
        <title>The Genome of the Zebra Mussel, Dreissena polymorpha: A Resource for Invasive Species Research.</title>
        <authorList>
            <person name="McCartney M.A."/>
            <person name="Auch B."/>
            <person name="Kono T."/>
            <person name="Mallez S."/>
            <person name="Zhang Y."/>
            <person name="Obille A."/>
            <person name="Becker A."/>
            <person name="Abrahante J.E."/>
            <person name="Garbe J."/>
            <person name="Badalamenti J.P."/>
            <person name="Herman A."/>
            <person name="Mangelson H."/>
            <person name="Liachko I."/>
            <person name="Sullivan S."/>
            <person name="Sone E.D."/>
            <person name="Koren S."/>
            <person name="Silverstein K.A.T."/>
            <person name="Beckman K.B."/>
            <person name="Gohl D.M."/>
        </authorList>
    </citation>
    <scope>NUCLEOTIDE SEQUENCE</scope>
    <source>
        <strain evidence="12">Duluth1</strain>
        <tissue evidence="12">Whole animal</tissue>
    </source>
</reference>
<dbReference type="InterPro" id="IPR029019">
    <property type="entry name" value="HEX_eukaryotic_N"/>
</dbReference>
<accession>A0A9D3Z5P9</accession>
<keyword evidence="5" id="KW-0378">Hydrolase</keyword>
<evidence type="ECO:0000313" key="13">
    <source>
        <dbReference type="Proteomes" id="UP000828390"/>
    </source>
</evidence>
<protein>
    <recommendedName>
        <fullName evidence="3">beta-N-acetylhexosaminidase</fullName>
        <ecNumber evidence="3">3.2.1.52</ecNumber>
    </recommendedName>
</protein>
<keyword evidence="9" id="KW-0812">Transmembrane</keyword>
<dbReference type="GO" id="GO:0006689">
    <property type="term" value="P:ganglioside catabolic process"/>
    <property type="evidence" value="ECO:0007669"/>
    <property type="project" value="TreeGrafter"/>
</dbReference>
<evidence type="ECO:0000259" key="11">
    <source>
        <dbReference type="Pfam" id="PF14845"/>
    </source>
</evidence>
<dbReference type="InterPro" id="IPR025705">
    <property type="entry name" value="Beta_hexosaminidase_sua/sub"/>
</dbReference>
<dbReference type="GO" id="GO:0030203">
    <property type="term" value="P:glycosaminoglycan metabolic process"/>
    <property type="evidence" value="ECO:0007669"/>
    <property type="project" value="TreeGrafter"/>
</dbReference>
<dbReference type="Gene3D" id="3.30.379.10">
    <property type="entry name" value="Chitobiase/beta-hexosaminidase domain 2-like"/>
    <property type="match status" value="1"/>
</dbReference>
<feature type="domain" description="Beta-hexosaminidase eukaryotic type N-terminal" evidence="11">
    <location>
        <begin position="156"/>
        <end position="290"/>
    </location>
</feature>